<accession>A0A2T0RBM6</accession>
<proteinExistence type="predicted"/>
<evidence type="ECO:0000313" key="7">
    <source>
        <dbReference type="Proteomes" id="UP000238083"/>
    </source>
</evidence>
<evidence type="ECO:0000259" key="5">
    <source>
        <dbReference type="Pfam" id="PF04536"/>
    </source>
</evidence>
<feature type="transmembrane region" description="Helical" evidence="3">
    <location>
        <begin position="160"/>
        <end position="181"/>
    </location>
</feature>
<organism evidence="6 7">
    <name type="scientific">Kineococcus rhizosphaerae</name>
    <dbReference type="NCBI Taxonomy" id="559628"/>
    <lineage>
        <taxon>Bacteria</taxon>
        <taxon>Bacillati</taxon>
        <taxon>Actinomycetota</taxon>
        <taxon>Actinomycetes</taxon>
        <taxon>Kineosporiales</taxon>
        <taxon>Kineosporiaceae</taxon>
        <taxon>Kineococcus</taxon>
    </lineage>
</organism>
<feature type="compositionally biased region" description="Low complexity" evidence="2">
    <location>
        <begin position="628"/>
        <end position="642"/>
    </location>
</feature>
<gene>
    <name evidence="6" type="ORF">CLV37_101786</name>
</gene>
<feature type="region of interest" description="Disordered" evidence="2">
    <location>
        <begin position="571"/>
        <end position="592"/>
    </location>
</feature>
<feature type="compositionally biased region" description="Polar residues" evidence="2">
    <location>
        <begin position="580"/>
        <end position="589"/>
    </location>
</feature>
<feature type="compositionally biased region" description="Gly residues" evidence="2">
    <location>
        <begin position="643"/>
        <end position="655"/>
    </location>
</feature>
<keyword evidence="3" id="KW-1133">Transmembrane helix</keyword>
<comment type="caution">
    <text evidence="6">The sequence shown here is derived from an EMBL/GenBank/DDBJ whole genome shotgun (WGS) entry which is preliminary data.</text>
</comment>
<keyword evidence="3" id="KW-0812">Transmembrane</keyword>
<name>A0A2T0RBM6_9ACTN</name>
<feature type="region of interest" description="Disordered" evidence="2">
    <location>
        <begin position="607"/>
        <end position="655"/>
    </location>
</feature>
<dbReference type="Gene3D" id="3.10.310.50">
    <property type="match status" value="1"/>
</dbReference>
<dbReference type="Proteomes" id="UP000238083">
    <property type="component" value="Unassembled WGS sequence"/>
</dbReference>
<feature type="signal peptide" evidence="4">
    <location>
        <begin position="1"/>
        <end position="27"/>
    </location>
</feature>
<protein>
    <submittedName>
        <fullName evidence="6">TLP18.3/Psb32/MOLO-1 phosphatase superfamily protein</fullName>
    </submittedName>
</protein>
<reference evidence="6 7" key="1">
    <citation type="submission" date="2018-03" db="EMBL/GenBank/DDBJ databases">
        <title>Genomic Encyclopedia of Archaeal and Bacterial Type Strains, Phase II (KMG-II): from individual species to whole genera.</title>
        <authorList>
            <person name="Goeker M."/>
        </authorList>
    </citation>
    <scope>NUCLEOTIDE SEQUENCE [LARGE SCALE GENOMIC DNA]</scope>
    <source>
        <strain evidence="6 7">DSM 19711</strain>
    </source>
</reference>
<evidence type="ECO:0000256" key="3">
    <source>
        <dbReference type="SAM" id="Phobius"/>
    </source>
</evidence>
<keyword evidence="4" id="KW-0732">Signal</keyword>
<sequence length="655" mass="67485">MQRLARLLLAGALATGSLLTTAGAADAVEPFRLGGQVTDRVGALDGHEQEVTAALDGLRTDTGVQLWVVYVDTFDGQDGRAWADATAQASGLGQDDVLLAVATQDRAYGYSVDDGFRLDAGQVDEVARDTETELASDDWPGAVVAGARSIEDELTPSHTIWWVVGALAVLGGLVIVAVSLVHRHRTRPEAVGPTPEFAGRPTAELRTLADTLLVQADDAVRSAGQELEFAVAEFGPDRTGGFATVLGRAREALQQAFAARQSLDDEVPETETDRRRVLAEVIEACRTTGTTLDEAAHAVDELRDLVRRAPGVLDGIEARLLGLRAGVEPSRALLSRLRTEFGETAVASVADAVGQARDRIGTAETSCAAARSALGDPTRSGEVVDAVRTAEAAAAQAEQLLAGVSRTEADLRRAVVEVPVATARLRAAASAGVAGSEAVPAGGFAAAAAAAQAVADQAGTTAGTDPLGTLHRLVEAERVLDAARDRAEEAVEARRSARAALDQALVAARAEVAAADDFIGARRGAVGSSARTHLGEARRHLEQAVALAGQDPAAALEHARQADALAERASASARADVSSWQTQQTSRTGSGDDLGAVLGGILWGAGTSSSRRRSGWSGGGFGGGFGGSTHRSSPRPSSSRRSSGGGGRRGSGGRF</sequence>
<dbReference type="Pfam" id="PF04536">
    <property type="entry name" value="TPM_phosphatase"/>
    <property type="match status" value="1"/>
</dbReference>
<keyword evidence="3" id="KW-0472">Membrane</keyword>
<dbReference type="InterPro" id="IPR007621">
    <property type="entry name" value="TPM_dom"/>
</dbReference>
<evidence type="ECO:0000256" key="4">
    <source>
        <dbReference type="SAM" id="SignalP"/>
    </source>
</evidence>
<evidence type="ECO:0000313" key="6">
    <source>
        <dbReference type="EMBL" id="PRY18540.1"/>
    </source>
</evidence>
<keyword evidence="1" id="KW-0175">Coiled coil</keyword>
<evidence type="ECO:0000256" key="2">
    <source>
        <dbReference type="SAM" id="MobiDB-lite"/>
    </source>
</evidence>
<dbReference type="EMBL" id="PVZF01000001">
    <property type="protein sequence ID" value="PRY18540.1"/>
    <property type="molecule type" value="Genomic_DNA"/>
</dbReference>
<feature type="coiled-coil region" evidence="1">
    <location>
        <begin position="473"/>
        <end position="500"/>
    </location>
</feature>
<feature type="chain" id="PRO_5015721723" evidence="4">
    <location>
        <begin position="28"/>
        <end position="655"/>
    </location>
</feature>
<keyword evidence="7" id="KW-1185">Reference proteome</keyword>
<dbReference type="AlphaFoldDB" id="A0A2T0RBM6"/>
<dbReference type="RefSeq" id="WP_106207065.1">
    <property type="nucleotide sequence ID" value="NZ_PVZF01000001.1"/>
</dbReference>
<evidence type="ECO:0000256" key="1">
    <source>
        <dbReference type="SAM" id="Coils"/>
    </source>
</evidence>
<feature type="compositionally biased region" description="Gly residues" evidence="2">
    <location>
        <begin position="616"/>
        <end position="627"/>
    </location>
</feature>
<dbReference type="OrthoDB" id="5105562at2"/>
<feature type="domain" description="TPM" evidence="5">
    <location>
        <begin position="37"/>
        <end position="152"/>
    </location>
</feature>